<feature type="signal peptide" evidence="4">
    <location>
        <begin position="1"/>
        <end position="19"/>
    </location>
</feature>
<dbReference type="GO" id="GO:0005549">
    <property type="term" value="F:odorant binding"/>
    <property type="evidence" value="ECO:0007669"/>
    <property type="project" value="InterPro"/>
</dbReference>
<dbReference type="AlphaFoldDB" id="A0A9N9R1X0"/>
<feature type="chain" id="PRO_5040302336" evidence="4">
    <location>
        <begin position="20"/>
        <end position="187"/>
    </location>
</feature>
<sequence>MIGQVSVIILATAFQVISTQGPPPLLPNIPPQCQGPPEGAEKPHECCKIPPFFKDADFEECGFKKMDDEVEGPQRERGGPPDCSKQLCMMKKYNLAKGEEIDYEAMNQFMDKWTESNPEFKDSVNAAKDRCIGKPLPGPPHVCEANKIVFCVSSTMIENCPKWEESEGCQKWKSHITECAPFFHRKV</sequence>
<dbReference type="SUPFAM" id="SSF47565">
    <property type="entry name" value="Insect pheromone/odorant-binding proteins"/>
    <property type="match status" value="1"/>
</dbReference>
<dbReference type="InterPro" id="IPR036728">
    <property type="entry name" value="PBP_GOBP_sf"/>
</dbReference>
<name>A0A9N9R1X0_9NEOP</name>
<keyword evidence="3" id="KW-0964">Secreted</keyword>
<evidence type="ECO:0000313" key="5">
    <source>
        <dbReference type="EMBL" id="CAG9787893.1"/>
    </source>
</evidence>
<evidence type="ECO:0000313" key="6">
    <source>
        <dbReference type="Proteomes" id="UP001153714"/>
    </source>
</evidence>
<dbReference type="GO" id="GO:0005576">
    <property type="term" value="C:extracellular region"/>
    <property type="evidence" value="ECO:0007669"/>
    <property type="project" value="UniProtKB-SubCell"/>
</dbReference>
<dbReference type="InterPro" id="IPR052295">
    <property type="entry name" value="Odorant-binding_protein"/>
</dbReference>
<organism evidence="5 6">
    <name type="scientific">Diatraea saccharalis</name>
    <name type="common">sugarcane borer</name>
    <dbReference type="NCBI Taxonomy" id="40085"/>
    <lineage>
        <taxon>Eukaryota</taxon>
        <taxon>Metazoa</taxon>
        <taxon>Ecdysozoa</taxon>
        <taxon>Arthropoda</taxon>
        <taxon>Hexapoda</taxon>
        <taxon>Insecta</taxon>
        <taxon>Pterygota</taxon>
        <taxon>Neoptera</taxon>
        <taxon>Endopterygota</taxon>
        <taxon>Lepidoptera</taxon>
        <taxon>Glossata</taxon>
        <taxon>Ditrysia</taxon>
        <taxon>Pyraloidea</taxon>
        <taxon>Crambidae</taxon>
        <taxon>Crambinae</taxon>
        <taxon>Diatraea</taxon>
    </lineage>
</organism>
<comment type="subcellular location">
    <subcellularLocation>
        <location evidence="1">Secreted</location>
    </subcellularLocation>
</comment>
<evidence type="ECO:0000256" key="3">
    <source>
        <dbReference type="ARBA" id="ARBA00022525"/>
    </source>
</evidence>
<dbReference type="Proteomes" id="UP001153714">
    <property type="component" value="Chromosome 18"/>
</dbReference>
<gene>
    <name evidence="5" type="ORF">DIATSA_LOCUS5740</name>
</gene>
<protein>
    <submittedName>
        <fullName evidence="5">Uncharacterized protein</fullName>
    </submittedName>
</protein>
<reference evidence="5" key="1">
    <citation type="submission" date="2021-12" db="EMBL/GenBank/DDBJ databases">
        <authorList>
            <person name="King R."/>
        </authorList>
    </citation>
    <scope>NUCLEOTIDE SEQUENCE</scope>
</reference>
<proteinExistence type="inferred from homology"/>
<dbReference type="PANTHER" id="PTHR21066">
    <property type="entry name" value="ODORANT-BINDING PROTEIN 59A-RELATED"/>
    <property type="match status" value="1"/>
</dbReference>
<dbReference type="PANTHER" id="PTHR21066:SF9">
    <property type="entry name" value="ODORANT-BINDING PROTEIN 59A"/>
    <property type="match status" value="1"/>
</dbReference>
<reference evidence="5" key="2">
    <citation type="submission" date="2022-10" db="EMBL/GenBank/DDBJ databases">
        <authorList>
            <consortium name="ENA_rothamsted_submissions"/>
            <consortium name="culmorum"/>
            <person name="King R."/>
        </authorList>
    </citation>
    <scope>NUCLEOTIDE SEQUENCE</scope>
</reference>
<keyword evidence="4" id="KW-0732">Signal</keyword>
<keyword evidence="6" id="KW-1185">Reference proteome</keyword>
<accession>A0A9N9R1X0</accession>
<evidence type="ECO:0000256" key="4">
    <source>
        <dbReference type="SAM" id="SignalP"/>
    </source>
</evidence>
<dbReference type="EMBL" id="OU893349">
    <property type="protein sequence ID" value="CAG9787893.1"/>
    <property type="molecule type" value="Genomic_DNA"/>
</dbReference>
<evidence type="ECO:0000256" key="1">
    <source>
        <dbReference type="ARBA" id="ARBA00004613"/>
    </source>
</evidence>
<dbReference type="OrthoDB" id="7151184at2759"/>
<comment type="similarity">
    <text evidence="2">Belongs to the PBP/GOBP family.</text>
</comment>
<dbReference type="Gene3D" id="1.10.238.270">
    <property type="match status" value="1"/>
</dbReference>
<evidence type="ECO:0000256" key="2">
    <source>
        <dbReference type="ARBA" id="ARBA00008098"/>
    </source>
</evidence>